<evidence type="ECO:0000313" key="3">
    <source>
        <dbReference type="Proteomes" id="UP001500367"/>
    </source>
</evidence>
<organism evidence="2 3">
    <name type="scientific">Flavobacterium cheonanense</name>
    <dbReference type="NCBI Taxonomy" id="706183"/>
    <lineage>
        <taxon>Bacteria</taxon>
        <taxon>Pseudomonadati</taxon>
        <taxon>Bacteroidota</taxon>
        <taxon>Flavobacteriia</taxon>
        <taxon>Flavobacteriales</taxon>
        <taxon>Flavobacteriaceae</taxon>
        <taxon>Flavobacterium</taxon>
    </lineage>
</organism>
<keyword evidence="3" id="KW-1185">Reference proteome</keyword>
<dbReference type="Proteomes" id="UP001500367">
    <property type="component" value="Unassembled WGS sequence"/>
</dbReference>
<proteinExistence type="predicted"/>
<reference evidence="3" key="1">
    <citation type="journal article" date="2019" name="Int. J. Syst. Evol. Microbiol.">
        <title>The Global Catalogue of Microorganisms (GCM) 10K type strain sequencing project: providing services to taxonomists for standard genome sequencing and annotation.</title>
        <authorList>
            <consortium name="The Broad Institute Genomics Platform"/>
            <consortium name="The Broad Institute Genome Sequencing Center for Infectious Disease"/>
            <person name="Wu L."/>
            <person name="Ma J."/>
        </authorList>
    </citation>
    <scope>NUCLEOTIDE SEQUENCE [LARGE SCALE GENOMIC DNA]</scope>
    <source>
        <strain evidence="3">JCM 17069</strain>
    </source>
</reference>
<comment type="caution">
    <text evidence="2">The sequence shown here is derived from an EMBL/GenBank/DDBJ whole genome shotgun (WGS) entry which is preliminary data.</text>
</comment>
<feature type="transmembrane region" description="Helical" evidence="1">
    <location>
        <begin position="62"/>
        <end position="83"/>
    </location>
</feature>
<feature type="transmembrane region" description="Helical" evidence="1">
    <location>
        <begin position="21"/>
        <end position="42"/>
    </location>
</feature>
<keyword evidence="1" id="KW-0472">Membrane</keyword>
<sequence>MQLLITGTKQIKMKAKILIPLLIVLVLLTALFSWSFYIRISMDYNSEGTYFDKNTLVVYNEQAVLVYGIITFLLLTLTVVTTWKLKSTFKNL</sequence>
<dbReference type="EMBL" id="BAABCT010000001">
    <property type="protein sequence ID" value="GAA4059941.1"/>
    <property type="molecule type" value="Genomic_DNA"/>
</dbReference>
<keyword evidence="1" id="KW-1133">Transmembrane helix</keyword>
<evidence type="ECO:0000256" key="1">
    <source>
        <dbReference type="SAM" id="Phobius"/>
    </source>
</evidence>
<evidence type="ECO:0000313" key="2">
    <source>
        <dbReference type="EMBL" id="GAA4059941.1"/>
    </source>
</evidence>
<name>A0ABP7V5C7_9FLAO</name>
<gene>
    <name evidence="2" type="ORF">GCM10022389_00190</name>
</gene>
<keyword evidence="1" id="KW-0812">Transmembrane</keyword>
<accession>A0ABP7V5C7</accession>
<protein>
    <submittedName>
        <fullName evidence="2">Uncharacterized protein</fullName>
    </submittedName>
</protein>